<dbReference type="InterPro" id="IPR036188">
    <property type="entry name" value="FAD/NAD-bd_sf"/>
</dbReference>
<sequence length="187" mass="20719">MVHFCDQKHHVVVIGAGFGGLSVVRELEEPGVSITIIDRSNHHLFQPLLYQVAGASLPSAEIAWPVRSLFRHREDVRTLMAEVQDVDTDSREVLLKDGSRIDYDTLVVATGATHAYFGHDEWEQFAPGLKNLDDATTLRARILSAFEQAENTTDPALRAAYQTFVIVGGDRQALSCPGPLPNWQGKR</sequence>
<reference evidence="9" key="1">
    <citation type="submission" date="2016-04" db="EMBL/GenBank/DDBJ databases">
        <title>Complete sequences of multidrug resistance plasmids bearing rmtG16S ribosomal RNA methyltransferase genes.</title>
        <authorList>
            <person name="Bueno M.F.C."/>
            <person name="Francisco G.R."/>
            <person name="Doi Y."/>
            <person name="Garcia D.O."/>
        </authorList>
    </citation>
    <scope>NUCLEOTIDE SEQUENCE</scope>
    <source>
        <strain evidence="9">Kp84/11</strain>
        <plasmid evidence="9">unnamed</plasmid>
    </source>
</reference>
<keyword evidence="3" id="KW-0285">Flavoprotein</keyword>
<name>A0A1J0QZX2_KLEPN</name>
<keyword evidence="5 9" id="KW-0560">Oxidoreductase</keyword>
<evidence type="ECO:0000256" key="3">
    <source>
        <dbReference type="ARBA" id="ARBA00022630"/>
    </source>
</evidence>
<keyword evidence="9" id="KW-0614">Plasmid</keyword>
<comment type="catalytic activity">
    <reaction evidence="7">
        <text>a quinone + NADH + H(+) = a quinol + NAD(+)</text>
        <dbReference type="Rhea" id="RHEA:46160"/>
        <dbReference type="ChEBI" id="CHEBI:15378"/>
        <dbReference type="ChEBI" id="CHEBI:24646"/>
        <dbReference type="ChEBI" id="CHEBI:57540"/>
        <dbReference type="ChEBI" id="CHEBI:57945"/>
        <dbReference type="ChEBI" id="CHEBI:132124"/>
        <dbReference type="EC" id="1.6.5.9"/>
    </reaction>
</comment>
<keyword evidence="4" id="KW-0274">FAD</keyword>
<evidence type="ECO:0000256" key="6">
    <source>
        <dbReference type="ARBA" id="ARBA00023027"/>
    </source>
</evidence>
<evidence type="ECO:0000313" key="9">
    <source>
        <dbReference type="EMBL" id="APD70804.1"/>
    </source>
</evidence>
<keyword evidence="6" id="KW-0520">NAD</keyword>
<feature type="domain" description="FAD/NAD(P)-binding" evidence="8">
    <location>
        <begin position="10"/>
        <end position="169"/>
    </location>
</feature>
<evidence type="ECO:0000256" key="1">
    <source>
        <dbReference type="ARBA" id="ARBA00005272"/>
    </source>
</evidence>
<evidence type="ECO:0000256" key="7">
    <source>
        <dbReference type="ARBA" id="ARBA00047599"/>
    </source>
</evidence>
<dbReference type="PANTHER" id="PTHR43706:SF47">
    <property type="entry name" value="EXTERNAL NADH-UBIQUINONE OXIDOREDUCTASE 1, MITOCHONDRIAL-RELATED"/>
    <property type="match status" value="1"/>
</dbReference>
<dbReference type="PANTHER" id="PTHR43706">
    <property type="entry name" value="NADH DEHYDROGENASE"/>
    <property type="match status" value="1"/>
</dbReference>
<dbReference type="EMBL" id="KX029332">
    <property type="protein sequence ID" value="APD70804.1"/>
    <property type="molecule type" value="Genomic_DNA"/>
</dbReference>
<dbReference type="InterPro" id="IPR023753">
    <property type="entry name" value="FAD/NAD-binding_dom"/>
</dbReference>
<organism evidence="9">
    <name type="scientific">Klebsiella pneumoniae</name>
    <dbReference type="NCBI Taxonomy" id="573"/>
    <lineage>
        <taxon>Bacteria</taxon>
        <taxon>Pseudomonadati</taxon>
        <taxon>Pseudomonadota</taxon>
        <taxon>Gammaproteobacteria</taxon>
        <taxon>Enterobacterales</taxon>
        <taxon>Enterobacteriaceae</taxon>
        <taxon>Klebsiella/Raoultella group</taxon>
        <taxon>Klebsiella</taxon>
        <taxon>Klebsiella pneumoniae complex</taxon>
    </lineage>
</organism>
<evidence type="ECO:0000256" key="2">
    <source>
        <dbReference type="ARBA" id="ARBA00012637"/>
    </source>
</evidence>
<accession>A0A1J0QZX2</accession>
<dbReference type="EC" id="1.6.5.9" evidence="2"/>
<dbReference type="Pfam" id="PF07992">
    <property type="entry name" value="Pyr_redox_2"/>
    <property type="match status" value="1"/>
</dbReference>
<protein>
    <recommendedName>
        <fullName evidence="2">NADH:ubiquinone reductase (non-electrogenic)</fullName>
        <ecNumber evidence="2">1.6.5.9</ecNumber>
    </recommendedName>
</protein>
<dbReference type="GO" id="GO:0050136">
    <property type="term" value="F:NADH dehydrogenase (quinone) (non-electrogenic) activity"/>
    <property type="evidence" value="ECO:0007669"/>
    <property type="project" value="UniProtKB-EC"/>
</dbReference>
<evidence type="ECO:0000256" key="4">
    <source>
        <dbReference type="ARBA" id="ARBA00022827"/>
    </source>
</evidence>
<dbReference type="SUPFAM" id="SSF51905">
    <property type="entry name" value="FAD/NAD(P)-binding domain"/>
    <property type="match status" value="1"/>
</dbReference>
<dbReference type="Gene3D" id="3.50.50.100">
    <property type="match status" value="1"/>
</dbReference>
<dbReference type="InterPro" id="IPR045024">
    <property type="entry name" value="NDH-2"/>
</dbReference>
<geneLocation type="plasmid" evidence="9">
    <name>unnamed</name>
</geneLocation>
<comment type="similarity">
    <text evidence="1">Belongs to the NADH dehydrogenase family.</text>
</comment>
<dbReference type="AlphaFoldDB" id="A0A1J0QZX2"/>
<proteinExistence type="inferred from homology"/>
<evidence type="ECO:0000259" key="8">
    <source>
        <dbReference type="Pfam" id="PF07992"/>
    </source>
</evidence>
<evidence type="ECO:0000256" key="5">
    <source>
        <dbReference type="ARBA" id="ARBA00023002"/>
    </source>
</evidence>